<dbReference type="PANTHER" id="PTHR11347">
    <property type="entry name" value="CYCLIC NUCLEOTIDE PHOSPHODIESTERASE"/>
    <property type="match status" value="1"/>
</dbReference>
<protein>
    <recommendedName>
        <fullName evidence="6">Phosphodiesterase</fullName>
        <ecNumber evidence="6">3.1.4.-</ecNumber>
    </recommendedName>
</protein>
<dbReference type="GO" id="GO:0046872">
    <property type="term" value="F:metal ion binding"/>
    <property type="evidence" value="ECO:0007669"/>
    <property type="project" value="UniProtKB-KW"/>
</dbReference>
<feature type="binding site" evidence="5">
    <location>
        <position position="163"/>
    </location>
    <ligand>
        <name>Zn(2+)</name>
        <dbReference type="ChEBI" id="CHEBI:29105"/>
        <label>1</label>
    </ligand>
</feature>
<name>A0A077ZVN2_STYLE</name>
<feature type="binding site" evidence="5">
    <location>
        <position position="201"/>
    </location>
    <ligand>
        <name>Zn(2+)</name>
        <dbReference type="ChEBI" id="CHEBI:29105"/>
        <label>2</label>
    </ligand>
</feature>
<dbReference type="PRINTS" id="PR00387">
    <property type="entry name" value="PDIESTERASE1"/>
</dbReference>
<dbReference type="GO" id="GO:0007165">
    <property type="term" value="P:signal transduction"/>
    <property type="evidence" value="ECO:0007669"/>
    <property type="project" value="InterPro"/>
</dbReference>
<feature type="binding site" evidence="5">
    <location>
        <position position="321"/>
    </location>
    <ligand>
        <name>Zn(2+)</name>
        <dbReference type="ChEBI" id="CHEBI:29105"/>
        <label>1</label>
    </ligand>
</feature>
<feature type="binding site" evidence="5">
    <location>
        <position position="201"/>
    </location>
    <ligand>
        <name>Zn(2+)</name>
        <dbReference type="ChEBI" id="CHEBI:29105"/>
        <label>1</label>
    </ligand>
</feature>
<dbReference type="InterPro" id="IPR036971">
    <property type="entry name" value="PDEase_catalytic_dom_sf"/>
</dbReference>
<feature type="binding site" evidence="4">
    <location>
        <position position="372"/>
    </location>
    <ligand>
        <name>AMP</name>
        <dbReference type="ChEBI" id="CHEBI:456215"/>
    </ligand>
</feature>
<feature type="binding site" evidence="4">
    <location>
        <begin position="159"/>
        <end position="163"/>
    </location>
    <ligand>
        <name>AMP</name>
        <dbReference type="ChEBI" id="CHEBI:456215"/>
    </ligand>
</feature>
<evidence type="ECO:0000256" key="3">
    <source>
        <dbReference type="PIRSR" id="PIRSR623088-1"/>
    </source>
</evidence>
<dbReference type="AlphaFoldDB" id="A0A077ZVN2"/>
<sequence length="422" mass="49512">MIIRLKLSEFLPDHHHCSLNQIELKEQVDQKDQDQKFLEFGRCNLLKQFLQSGSHSHFIHLEGKKNGQQIACRQQDQQQYRNFENLYKQHNSMLVEEGIDDLKFNIFKANQIIGRENSLIIITYHFLSNNEILRSINQDKLMSFLSNIYQGYRRDVAYHNDLHGADVVQSSQILLNQGLRKMAAFDALDEFSFIIACACHDYKHDGFNNQYHINSLSERAIRYNDVSVQENFHVASAFEDLMRPENNFLEQLDITQQKIFRKRMIESILATDMAKHFDKLKAFQQCIQKDTLGFNTYLPCPSDQPSKQTQDLFNIAIHAADLGIHCRTFELSLKWSELLHEEFFFQGDEERRLGLPTMDIFDRVKNDVSKNQIGFIKFFVLPLYISISEVVPDAKEQVENIESNIENWGTYKYTHPKNIELE</sequence>
<feature type="binding site" evidence="4">
    <location>
        <position position="321"/>
    </location>
    <ligand>
        <name>AMP</name>
        <dbReference type="ChEBI" id="CHEBI:456215"/>
    </ligand>
</feature>
<proteinExistence type="inferred from homology"/>
<dbReference type="InterPro" id="IPR002073">
    <property type="entry name" value="PDEase_catalytic_dom"/>
</dbReference>
<organism evidence="8 9">
    <name type="scientific">Stylonychia lemnae</name>
    <name type="common">Ciliate</name>
    <dbReference type="NCBI Taxonomy" id="5949"/>
    <lineage>
        <taxon>Eukaryota</taxon>
        <taxon>Sar</taxon>
        <taxon>Alveolata</taxon>
        <taxon>Ciliophora</taxon>
        <taxon>Intramacronucleata</taxon>
        <taxon>Spirotrichea</taxon>
        <taxon>Stichotrichia</taxon>
        <taxon>Sporadotrichida</taxon>
        <taxon>Oxytrichidae</taxon>
        <taxon>Stylonychinae</taxon>
        <taxon>Stylonychia</taxon>
    </lineage>
</organism>
<evidence type="ECO:0000256" key="5">
    <source>
        <dbReference type="PIRSR" id="PIRSR623088-3"/>
    </source>
</evidence>
<dbReference type="GO" id="GO:0004114">
    <property type="term" value="F:3',5'-cyclic-nucleotide phosphodiesterase activity"/>
    <property type="evidence" value="ECO:0007669"/>
    <property type="project" value="InterPro"/>
</dbReference>
<evidence type="ECO:0000259" key="7">
    <source>
        <dbReference type="PROSITE" id="PS51845"/>
    </source>
</evidence>
<accession>A0A077ZVN2</accession>
<dbReference type="OMA" id="ESNIENW"/>
<evidence type="ECO:0000256" key="1">
    <source>
        <dbReference type="ARBA" id="ARBA00022723"/>
    </source>
</evidence>
<evidence type="ECO:0000313" key="9">
    <source>
        <dbReference type="Proteomes" id="UP000039865"/>
    </source>
</evidence>
<feature type="domain" description="PDEase" evidence="7">
    <location>
        <begin position="81"/>
        <end position="415"/>
    </location>
</feature>
<gene>
    <name evidence="8" type="primary">Contig15509.g16524</name>
    <name evidence="8" type="ORF">STYLEM_2281</name>
</gene>
<dbReference type="PROSITE" id="PS00126">
    <property type="entry name" value="PDEASE_I_1"/>
    <property type="match status" value="1"/>
</dbReference>
<dbReference type="OrthoDB" id="342865at2759"/>
<evidence type="ECO:0000256" key="2">
    <source>
        <dbReference type="ARBA" id="ARBA00022801"/>
    </source>
</evidence>
<feature type="active site" description="Proton donor" evidence="3">
    <location>
        <position position="159"/>
    </location>
</feature>
<dbReference type="PROSITE" id="PS51845">
    <property type="entry name" value="PDEASE_I_2"/>
    <property type="match status" value="1"/>
</dbReference>
<dbReference type="InterPro" id="IPR023174">
    <property type="entry name" value="PDEase_CS"/>
</dbReference>
<dbReference type="InterPro" id="IPR023088">
    <property type="entry name" value="PDEase"/>
</dbReference>
<evidence type="ECO:0000256" key="6">
    <source>
        <dbReference type="RuleBase" id="RU363067"/>
    </source>
</evidence>
<reference evidence="8 9" key="1">
    <citation type="submission" date="2014-06" db="EMBL/GenBank/DDBJ databases">
        <authorList>
            <person name="Swart Estienne"/>
        </authorList>
    </citation>
    <scope>NUCLEOTIDE SEQUENCE [LARGE SCALE GENOMIC DNA]</scope>
    <source>
        <strain evidence="8 9">130c</strain>
    </source>
</reference>
<feature type="binding site" evidence="5">
    <location>
        <position position="200"/>
    </location>
    <ligand>
        <name>Zn(2+)</name>
        <dbReference type="ChEBI" id="CHEBI:29105"/>
        <label>1</label>
    </ligand>
</feature>
<keyword evidence="2 6" id="KW-0378">Hydrolase</keyword>
<comment type="cofactor">
    <cofactor evidence="6">
        <name>a divalent metal cation</name>
        <dbReference type="ChEBI" id="CHEBI:60240"/>
    </cofactor>
    <text evidence="6">Binds 2 divalent metal cations per subunit. Site 1 may preferentially bind zinc ions, while site 2 has a preference for magnesium and/or manganese ions.</text>
</comment>
<comment type="similarity">
    <text evidence="6">Belongs to the cyclic nucleotide phosphodiesterase family.</text>
</comment>
<dbReference type="Proteomes" id="UP000039865">
    <property type="component" value="Unassembled WGS sequence"/>
</dbReference>
<keyword evidence="1 5" id="KW-0479">Metal-binding</keyword>
<evidence type="ECO:0000313" key="8">
    <source>
        <dbReference type="EMBL" id="CDW73305.1"/>
    </source>
</evidence>
<dbReference type="Gene3D" id="1.10.1300.10">
    <property type="entry name" value="3'5'-cyclic nucleotide phosphodiesterase, catalytic domain"/>
    <property type="match status" value="1"/>
</dbReference>
<evidence type="ECO:0000256" key="4">
    <source>
        <dbReference type="PIRSR" id="PIRSR623088-2"/>
    </source>
</evidence>
<dbReference type="SUPFAM" id="SSF109604">
    <property type="entry name" value="HD-domain/PDEase-like"/>
    <property type="match status" value="1"/>
</dbReference>
<feature type="binding site" evidence="4">
    <location>
        <position position="201"/>
    </location>
    <ligand>
        <name>AMP</name>
        <dbReference type="ChEBI" id="CHEBI:456215"/>
    </ligand>
</feature>
<dbReference type="InParanoid" id="A0A077ZVN2"/>
<dbReference type="EC" id="3.1.4.-" evidence="6"/>
<keyword evidence="9" id="KW-1185">Reference proteome</keyword>
<dbReference type="EMBL" id="CCKQ01002219">
    <property type="protein sequence ID" value="CDW73305.1"/>
    <property type="molecule type" value="Genomic_DNA"/>
</dbReference>
<dbReference type="Pfam" id="PF00233">
    <property type="entry name" value="PDEase_I"/>
    <property type="match status" value="1"/>
</dbReference>